<accession>A0ABP0PEY5</accession>
<dbReference type="InterPro" id="IPR000054">
    <property type="entry name" value="Ribosomal_eL31"/>
</dbReference>
<evidence type="ECO:0000313" key="5">
    <source>
        <dbReference type="EMBL" id="CAK9074399.1"/>
    </source>
</evidence>
<protein>
    <recommendedName>
        <fullName evidence="7">60S ribosomal protein L31</fullName>
    </recommendedName>
</protein>
<evidence type="ECO:0000313" key="6">
    <source>
        <dbReference type="Proteomes" id="UP001642484"/>
    </source>
</evidence>
<keyword evidence="2" id="KW-0689">Ribosomal protein</keyword>
<proteinExistence type="inferred from homology"/>
<sequence>MDETRLWRLLGFPVGEVAWVVETPWPSNRIWWDGIGGIRCEKLTLAGFSASQAVSRQPAPTAMAKPQAKKTARAGKEPVTRDCTIHLHKHMQKVAFKKRAPRAVRVVRQFACKVMLTQDVRIDTKLNKFLWSNGVRNATRWTIRVAIDLNQFGSRRFGTKMSRFVNGRLFVRPPTRPTSSHNTLAENSHQVPRRVRVRLSRKRNEDEDAKEKMFTLVQHVPVESFKNLQTETVKDD</sequence>
<gene>
    <name evidence="5" type="ORF">CCMP2556_LOCUS36660</name>
</gene>
<dbReference type="SMART" id="SM01380">
    <property type="entry name" value="Ribosomal_L31e"/>
    <property type="match status" value="1"/>
</dbReference>
<reference evidence="5 6" key="1">
    <citation type="submission" date="2024-02" db="EMBL/GenBank/DDBJ databases">
        <authorList>
            <person name="Chen Y."/>
            <person name="Shah S."/>
            <person name="Dougan E. K."/>
            <person name="Thang M."/>
            <person name="Chan C."/>
        </authorList>
    </citation>
    <scope>NUCLEOTIDE SEQUENCE [LARGE SCALE GENOMIC DNA]</scope>
</reference>
<dbReference type="PANTHER" id="PTHR10956">
    <property type="entry name" value="60S RIBOSOMAL PROTEIN L31"/>
    <property type="match status" value="1"/>
</dbReference>
<comment type="caution">
    <text evidence="5">The sequence shown here is derived from an EMBL/GenBank/DDBJ whole genome shotgun (WGS) entry which is preliminary data.</text>
</comment>
<keyword evidence="6" id="KW-1185">Reference proteome</keyword>
<comment type="similarity">
    <text evidence="1">Belongs to the eukaryotic ribosomal protein eL31 family.</text>
</comment>
<evidence type="ECO:0000256" key="4">
    <source>
        <dbReference type="SAM" id="MobiDB-lite"/>
    </source>
</evidence>
<dbReference type="SUPFAM" id="SSF54575">
    <property type="entry name" value="Ribosomal protein L31e"/>
    <property type="match status" value="1"/>
</dbReference>
<evidence type="ECO:0008006" key="7">
    <source>
        <dbReference type="Google" id="ProtNLM"/>
    </source>
</evidence>
<dbReference type="InterPro" id="IPR023621">
    <property type="entry name" value="Ribosomal_eL31_dom_sf"/>
</dbReference>
<evidence type="ECO:0000256" key="3">
    <source>
        <dbReference type="ARBA" id="ARBA00023274"/>
    </source>
</evidence>
<dbReference type="Gene3D" id="3.10.440.10">
    <property type="match status" value="2"/>
</dbReference>
<dbReference type="PANTHER" id="PTHR10956:SF0">
    <property type="entry name" value="60S RIBOSOMAL PROTEIN L31"/>
    <property type="match status" value="1"/>
</dbReference>
<dbReference type="Proteomes" id="UP001642484">
    <property type="component" value="Unassembled WGS sequence"/>
</dbReference>
<evidence type="ECO:0000256" key="1">
    <source>
        <dbReference type="ARBA" id="ARBA00010808"/>
    </source>
</evidence>
<evidence type="ECO:0000256" key="2">
    <source>
        <dbReference type="ARBA" id="ARBA00022980"/>
    </source>
</evidence>
<dbReference type="EMBL" id="CAXAMN010023006">
    <property type="protein sequence ID" value="CAK9074399.1"/>
    <property type="molecule type" value="Genomic_DNA"/>
</dbReference>
<dbReference type="CDD" id="cd00463">
    <property type="entry name" value="Ribosomal_L31e"/>
    <property type="match status" value="1"/>
</dbReference>
<dbReference type="Pfam" id="PF01198">
    <property type="entry name" value="Ribosomal_L31e"/>
    <property type="match status" value="2"/>
</dbReference>
<feature type="region of interest" description="Disordered" evidence="4">
    <location>
        <begin position="57"/>
        <end position="77"/>
    </location>
</feature>
<keyword evidence="3" id="KW-0687">Ribonucleoprotein</keyword>
<name>A0ABP0PEY5_9DINO</name>
<organism evidence="5 6">
    <name type="scientific">Durusdinium trenchii</name>
    <dbReference type="NCBI Taxonomy" id="1381693"/>
    <lineage>
        <taxon>Eukaryota</taxon>
        <taxon>Sar</taxon>
        <taxon>Alveolata</taxon>
        <taxon>Dinophyceae</taxon>
        <taxon>Suessiales</taxon>
        <taxon>Symbiodiniaceae</taxon>
        <taxon>Durusdinium</taxon>
    </lineage>
</organism>